<reference evidence="1 3" key="2">
    <citation type="journal article" date="2018" name="Plant J.">
        <title>The Physcomitrella patens chromosome-scale assembly reveals moss genome structure and evolution.</title>
        <authorList>
            <person name="Lang D."/>
            <person name="Ullrich K.K."/>
            <person name="Murat F."/>
            <person name="Fuchs J."/>
            <person name="Jenkins J."/>
            <person name="Haas F.B."/>
            <person name="Piednoel M."/>
            <person name="Gundlach H."/>
            <person name="Van Bel M."/>
            <person name="Meyberg R."/>
            <person name="Vives C."/>
            <person name="Morata J."/>
            <person name="Symeonidi A."/>
            <person name="Hiss M."/>
            <person name="Muchero W."/>
            <person name="Kamisugi Y."/>
            <person name="Saleh O."/>
            <person name="Blanc G."/>
            <person name="Decker E.L."/>
            <person name="van Gessel N."/>
            <person name="Grimwood J."/>
            <person name="Hayes R.D."/>
            <person name="Graham S.W."/>
            <person name="Gunter L.E."/>
            <person name="McDaniel S.F."/>
            <person name="Hoernstein S.N.W."/>
            <person name="Larsson A."/>
            <person name="Li F.W."/>
            <person name="Perroud P.F."/>
            <person name="Phillips J."/>
            <person name="Ranjan P."/>
            <person name="Rokshar D.S."/>
            <person name="Rothfels C.J."/>
            <person name="Schneider L."/>
            <person name="Shu S."/>
            <person name="Stevenson D.W."/>
            <person name="Thummler F."/>
            <person name="Tillich M."/>
            <person name="Villarreal Aguilar J.C."/>
            <person name="Widiez T."/>
            <person name="Wong G.K."/>
            <person name="Wymore A."/>
            <person name="Zhang Y."/>
            <person name="Zimmer A.D."/>
            <person name="Quatrano R.S."/>
            <person name="Mayer K.F.X."/>
            <person name="Goodstein D."/>
            <person name="Casacuberta J.M."/>
            <person name="Vandepoele K."/>
            <person name="Reski R."/>
            <person name="Cuming A.C."/>
            <person name="Tuskan G.A."/>
            <person name="Maumus F."/>
            <person name="Salse J."/>
            <person name="Schmutz J."/>
            <person name="Rensing S.A."/>
        </authorList>
    </citation>
    <scope>NUCLEOTIDE SEQUENCE [LARGE SCALE GENOMIC DNA]</scope>
    <source>
        <strain evidence="2 3">cv. Gransden 2004</strain>
    </source>
</reference>
<protein>
    <submittedName>
        <fullName evidence="1 2">Uncharacterized protein</fullName>
    </submittedName>
</protein>
<gene>
    <name evidence="1" type="ORF">PHYPA_023222</name>
</gene>
<dbReference type="Gramene" id="Pp3c18_16221V3.1">
    <property type="protein sequence ID" value="PAC:32981967.CDS.1"/>
    <property type="gene ID" value="Pp3c18_16221"/>
</dbReference>
<organism evidence="1">
    <name type="scientific">Physcomitrium patens</name>
    <name type="common">Spreading-leaved earth moss</name>
    <name type="synonym">Physcomitrella patens</name>
    <dbReference type="NCBI Taxonomy" id="3218"/>
    <lineage>
        <taxon>Eukaryota</taxon>
        <taxon>Viridiplantae</taxon>
        <taxon>Streptophyta</taxon>
        <taxon>Embryophyta</taxon>
        <taxon>Bryophyta</taxon>
        <taxon>Bryophytina</taxon>
        <taxon>Bryopsida</taxon>
        <taxon>Funariidae</taxon>
        <taxon>Funariales</taxon>
        <taxon>Funariaceae</taxon>
        <taxon>Physcomitrium</taxon>
    </lineage>
</organism>
<evidence type="ECO:0000313" key="3">
    <source>
        <dbReference type="Proteomes" id="UP000006727"/>
    </source>
</evidence>
<reference evidence="2" key="3">
    <citation type="submission" date="2020-12" db="UniProtKB">
        <authorList>
            <consortium name="EnsemblPlants"/>
        </authorList>
    </citation>
    <scope>IDENTIFICATION</scope>
</reference>
<dbReference type="AlphaFoldDB" id="A0A2K1J1B7"/>
<dbReference type="EnsemblPlants" id="Pp3c18_16221V3.1">
    <property type="protein sequence ID" value="PAC:32981967.CDS.1"/>
    <property type="gene ID" value="Pp3c18_16221"/>
</dbReference>
<reference evidence="1 3" key="1">
    <citation type="journal article" date="2008" name="Science">
        <title>The Physcomitrella genome reveals evolutionary insights into the conquest of land by plants.</title>
        <authorList>
            <person name="Rensing S."/>
            <person name="Lang D."/>
            <person name="Zimmer A."/>
            <person name="Terry A."/>
            <person name="Salamov A."/>
            <person name="Shapiro H."/>
            <person name="Nishiyama T."/>
            <person name="Perroud P.-F."/>
            <person name="Lindquist E."/>
            <person name="Kamisugi Y."/>
            <person name="Tanahashi T."/>
            <person name="Sakakibara K."/>
            <person name="Fujita T."/>
            <person name="Oishi K."/>
            <person name="Shin-I T."/>
            <person name="Kuroki Y."/>
            <person name="Toyoda A."/>
            <person name="Suzuki Y."/>
            <person name="Hashimoto A."/>
            <person name="Yamaguchi K."/>
            <person name="Sugano A."/>
            <person name="Kohara Y."/>
            <person name="Fujiyama A."/>
            <person name="Anterola A."/>
            <person name="Aoki S."/>
            <person name="Ashton N."/>
            <person name="Barbazuk W.B."/>
            <person name="Barker E."/>
            <person name="Bennetzen J."/>
            <person name="Bezanilla M."/>
            <person name="Blankenship R."/>
            <person name="Cho S.H."/>
            <person name="Dutcher S."/>
            <person name="Estelle M."/>
            <person name="Fawcett J.A."/>
            <person name="Gundlach H."/>
            <person name="Hanada K."/>
            <person name="Heyl A."/>
            <person name="Hicks K.A."/>
            <person name="Hugh J."/>
            <person name="Lohr M."/>
            <person name="Mayer K."/>
            <person name="Melkozernov A."/>
            <person name="Murata T."/>
            <person name="Nelson D."/>
            <person name="Pils B."/>
            <person name="Prigge M."/>
            <person name="Reiss B."/>
            <person name="Renner T."/>
            <person name="Rombauts S."/>
            <person name="Rushton P."/>
            <person name="Sanderfoot A."/>
            <person name="Schween G."/>
            <person name="Shiu S.-H."/>
            <person name="Stueber K."/>
            <person name="Theodoulou F.L."/>
            <person name="Tu H."/>
            <person name="Van de Peer Y."/>
            <person name="Verrier P.J."/>
            <person name="Waters E."/>
            <person name="Wood A."/>
            <person name="Yang L."/>
            <person name="Cove D."/>
            <person name="Cuming A."/>
            <person name="Hasebe M."/>
            <person name="Lucas S."/>
            <person name="Mishler D.B."/>
            <person name="Reski R."/>
            <person name="Grigoriev I."/>
            <person name="Quatrano R.S."/>
            <person name="Boore J.L."/>
        </authorList>
    </citation>
    <scope>NUCLEOTIDE SEQUENCE [LARGE SCALE GENOMIC DNA]</scope>
    <source>
        <strain evidence="2 3">cv. Gransden 2004</strain>
    </source>
</reference>
<dbReference type="Proteomes" id="UP000006727">
    <property type="component" value="Chromosome 18"/>
</dbReference>
<accession>A0A2K1J1B7</accession>
<name>A0A2K1J1B7_PHYPA</name>
<evidence type="ECO:0000313" key="1">
    <source>
        <dbReference type="EMBL" id="PNR35322.1"/>
    </source>
</evidence>
<evidence type="ECO:0000313" key="2">
    <source>
        <dbReference type="EnsemblPlants" id="PAC:32981967.CDS.1"/>
    </source>
</evidence>
<dbReference type="EMBL" id="ABEU02000018">
    <property type="protein sequence ID" value="PNR35322.1"/>
    <property type="molecule type" value="Genomic_DNA"/>
</dbReference>
<sequence length="77" mass="9174">MADLTLLHVTRHIMELTLNPSMVYLNLDRQSTRRHVNKAFDDSDLERWMRIHWHGKWTTKEHRVGVQTISAIITLHT</sequence>
<dbReference type="InParanoid" id="A0A2K1J1B7"/>
<proteinExistence type="predicted"/>
<keyword evidence="3" id="KW-1185">Reference proteome</keyword>